<feature type="domain" description="Sulfatase N-terminal" evidence="7">
    <location>
        <begin position="299"/>
        <end position="592"/>
    </location>
</feature>
<dbReference type="Pfam" id="PF00884">
    <property type="entry name" value="Sulfatase"/>
    <property type="match status" value="1"/>
</dbReference>
<reference evidence="8" key="1">
    <citation type="journal article" date="2021" name="PeerJ">
        <title>Extensive microbial diversity within the chicken gut microbiome revealed by metagenomics and culture.</title>
        <authorList>
            <person name="Gilroy R."/>
            <person name="Ravi A."/>
            <person name="Getino M."/>
            <person name="Pursley I."/>
            <person name="Horton D.L."/>
            <person name="Alikhan N.F."/>
            <person name="Baker D."/>
            <person name="Gharbi K."/>
            <person name="Hall N."/>
            <person name="Watson M."/>
            <person name="Adriaenssens E.M."/>
            <person name="Foster-Nyarko E."/>
            <person name="Jarju S."/>
            <person name="Secka A."/>
            <person name="Antonio M."/>
            <person name="Oren A."/>
            <person name="Chaudhuri R.R."/>
            <person name="La Ragione R."/>
            <person name="Hildebrand F."/>
            <person name="Pallen M.J."/>
        </authorList>
    </citation>
    <scope>NUCLEOTIDE SEQUENCE</scope>
    <source>
        <strain evidence="8">CHK186-16707</strain>
    </source>
</reference>
<accession>A0A9D2HBY7</accession>
<dbReference type="PANTHER" id="PTHR47371">
    <property type="entry name" value="LIPOTEICHOIC ACID SYNTHASE"/>
    <property type="match status" value="1"/>
</dbReference>
<keyword evidence="2" id="KW-1003">Cell membrane</keyword>
<feature type="transmembrane region" description="Helical" evidence="6">
    <location>
        <begin position="103"/>
        <end position="123"/>
    </location>
</feature>
<protein>
    <submittedName>
        <fullName evidence="8">LTA synthase family protein</fullName>
    </submittedName>
</protein>
<evidence type="ECO:0000313" key="9">
    <source>
        <dbReference type="Proteomes" id="UP000824225"/>
    </source>
</evidence>
<gene>
    <name evidence="8" type="ORF">H9962_04075</name>
</gene>
<feature type="transmembrane region" description="Helical" evidence="6">
    <location>
        <begin position="194"/>
        <end position="214"/>
    </location>
</feature>
<dbReference type="InterPro" id="IPR050448">
    <property type="entry name" value="OpgB/LTA_synthase_biosynth"/>
</dbReference>
<evidence type="ECO:0000259" key="7">
    <source>
        <dbReference type="Pfam" id="PF00884"/>
    </source>
</evidence>
<dbReference type="EMBL" id="DXAN01000011">
    <property type="protein sequence ID" value="HJA08353.1"/>
    <property type="molecule type" value="Genomic_DNA"/>
</dbReference>
<dbReference type="InterPro" id="IPR017850">
    <property type="entry name" value="Alkaline_phosphatase_core_sf"/>
</dbReference>
<keyword evidence="3 6" id="KW-0812">Transmembrane</keyword>
<dbReference type="GO" id="GO:0005886">
    <property type="term" value="C:plasma membrane"/>
    <property type="evidence" value="ECO:0007669"/>
    <property type="project" value="UniProtKB-SubCell"/>
</dbReference>
<evidence type="ECO:0000256" key="1">
    <source>
        <dbReference type="ARBA" id="ARBA00004651"/>
    </source>
</evidence>
<dbReference type="AlphaFoldDB" id="A0A9D2HBY7"/>
<evidence type="ECO:0000313" key="8">
    <source>
        <dbReference type="EMBL" id="HJA08353.1"/>
    </source>
</evidence>
<evidence type="ECO:0000256" key="3">
    <source>
        <dbReference type="ARBA" id="ARBA00022692"/>
    </source>
</evidence>
<comment type="caution">
    <text evidence="8">The sequence shown here is derived from an EMBL/GenBank/DDBJ whole genome shotgun (WGS) entry which is preliminary data.</text>
</comment>
<keyword evidence="4 6" id="KW-1133">Transmembrane helix</keyword>
<feature type="transmembrane region" description="Helical" evidence="6">
    <location>
        <begin position="21"/>
        <end position="42"/>
    </location>
</feature>
<proteinExistence type="predicted"/>
<sequence length="697" mass="77396">MHTVIFRERLARWQPLPVLALALLINTALFFSARLALLYFLLPDITQTGHIARALYIGLKFDARYAVFLTLPLALCLLIPALERRVSGPGRAIARSVLCWVEALLFGAALLIYMLDFGFFFYLHARLDMTALAFVEDPLISATMVWQSYPVLWLLALFILAVALYGMLLGRALRRHVPVPVRRGRPAPGGSVSLRRRLLLTLSALIGLFVMGYGQISSNLFPLRWSNAYFSADTNIALLALNPIQNLYDTRRYGQASPPDLEATAEAWPRMAAWLGLPPDQKPLTYARSYPDRPEAKRPNVVIILMESLGWPRTSLAPAPAGSDDAGPTPFLAELAAKSLYYPNFYAPTRTTARAIFTTISGVPDVNHTGGTTSRNPKLVDQSTIFNEFRGYEKYYMIGGSASWANIRGLLQHNITDLHLMEEASWEAPNVDVWGISDLALLREAVGVFNQSPKPFLAFIQTAGFHRPYTIPDDNEGYVKAPAPSPETLKHYGFESIEEYQSIHFADWALRRFFERASREPWFDNTIFAVFGDHGLNNASTNMSPGYLLCGLQAWHIPLLLYAPGGQIQPGINPAPHTQLDVLPTLASAAGVAYRSNTLGRNLLDPRNDQDAAAFISASDDTRFLIKDGYCFARRPDAAQNGLYKLDAPTAENLLSTEPDRAAAMERQVEDFYQTSKYLLHHNGKDALVQAAPVPAP</sequence>
<evidence type="ECO:0000256" key="2">
    <source>
        <dbReference type="ARBA" id="ARBA00022475"/>
    </source>
</evidence>
<name>A0A9D2HBY7_9BACT</name>
<evidence type="ECO:0000256" key="4">
    <source>
        <dbReference type="ARBA" id="ARBA00022989"/>
    </source>
</evidence>
<dbReference type="Gene3D" id="3.40.720.10">
    <property type="entry name" value="Alkaline Phosphatase, subunit A"/>
    <property type="match status" value="1"/>
</dbReference>
<keyword evidence="5 6" id="KW-0472">Membrane</keyword>
<reference evidence="8" key="2">
    <citation type="submission" date="2021-04" db="EMBL/GenBank/DDBJ databases">
        <authorList>
            <person name="Gilroy R."/>
        </authorList>
    </citation>
    <scope>NUCLEOTIDE SEQUENCE</scope>
    <source>
        <strain evidence="8">CHK186-16707</strain>
    </source>
</reference>
<dbReference type="InterPro" id="IPR000917">
    <property type="entry name" value="Sulfatase_N"/>
</dbReference>
<comment type="subcellular location">
    <subcellularLocation>
        <location evidence="1">Cell membrane</location>
        <topology evidence="1">Multi-pass membrane protein</topology>
    </subcellularLocation>
</comment>
<evidence type="ECO:0000256" key="6">
    <source>
        <dbReference type="SAM" id="Phobius"/>
    </source>
</evidence>
<feature type="transmembrane region" description="Helical" evidence="6">
    <location>
        <begin position="62"/>
        <end position="82"/>
    </location>
</feature>
<organism evidence="8 9">
    <name type="scientific">Candidatus Mailhella merdigallinarum</name>
    <dbReference type="NCBI Taxonomy" id="2838658"/>
    <lineage>
        <taxon>Bacteria</taxon>
        <taxon>Pseudomonadati</taxon>
        <taxon>Thermodesulfobacteriota</taxon>
        <taxon>Desulfovibrionia</taxon>
        <taxon>Desulfovibrionales</taxon>
        <taxon>Desulfovibrionaceae</taxon>
        <taxon>Mailhella</taxon>
    </lineage>
</organism>
<dbReference type="CDD" id="cd16015">
    <property type="entry name" value="LTA_synthase"/>
    <property type="match status" value="1"/>
</dbReference>
<evidence type="ECO:0000256" key="5">
    <source>
        <dbReference type="ARBA" id="ARBA00023136"/>
    </source>
</evidence>
<dbReference type="SUPFAM" id="SSF53649">
    <property type="entry name" value="Alkaline phosphatase-like"/>
    <property type="match status" value="1"/>
</dbReference>
<feature type="transmembrane region" description="Helical" evidence="6">
    <location>
        <begin position="151"/>
        <end position="173"/>
    </location>
</feature>
<dbReference type="PANTHER" id="PTHR47371:SF3">
    <property type="entry name" value="PHOSPHOGLYCEROL TRANSFERASE I"/>
    <property type="match status" value="1"/>
</dbReference>
<dbReference type="Proteomes" id="UP000824225">
    <property type="component" value="Unassembled WGS sequence"/>
</dbReference>